<evidence type="ECO:0000256" key="1">
    <source>
        <dbReference type="ARBA" id="ARBA00001206"/>
    </source>
</evidence>
<sequence length="223" mass="24786">MPARQSFKDLKNLVLCDVGNTRIHFAQGYQLFSSAKEDLKRLDIQKEIFYISVNEENEKALLDCYPNAKNLAGFFHLETDYIGLGIDRQMACLAVNNGVVVDAGSAITIDLIKEGKHLGGCILPGLAQYTHAYRKSAKILEQPFKALDSLEILPQNTRDAVNYGMILSVIACIQHLAKDEKIYLCGGDAKFLSAFLAHSVCKERLVFDGMEIALKKAEILKCK</sequence>
<accession>T1U9S0</accession>
<evidence type="ECO:0000256" key="14">
    <source>
        <dbReference type="ARBA" id="ARBA00038036"/>
    </source>
</evidence>
<keyword evidence="12 16" id="KW-0630">Potassium</keyword>
<evidence type="ECO:0000256" key="8">
    <source>
        <dbReference type="ARBA" id="ARBA00022679"/>
    </source>
</evidence>
<organism evidence="17 18">
    <name type="scientific">Helicobacter pylori SouthAfrica20</name>
    <dbReference type="NCBI Taxonomy" id="1352356"/>
    <lineage>
        <taxon>Bacteria</taxon>
        <taxon>Pseudomonadati</taxon>
        <taxon>Campylobacterota</taxon>
        <taxon>Epsilonproteobacteria</taxon>
        <taxon>Campylobacterales</taxon>
        <taxon>Helicobacteraceae</taxon>
        <taxon>Helicobacter</taxon>
    </lineage>
</organism>
<dbReference type="KEGG" id="hpys:HPSA20_0911"/>
<proteinExistence type="inferred from homology"/>
<comment type="subunit">
    <text evidence="5 16">Homodimer.</text>
</comment>
<evidence type="ECO:0000256" key="9">
    <source>
        <dbReference type="ARBA" id="ARBA00022741"/>
    </source>
</evidence>
<comment type="similarity">
    <text evidence="14 16">Belongs to the type III pantothenate kinase family.</text>
</comment>
<keyword evidence="11 16" id="KW-0067">ATP-binding</keyword>
<dbReference type="HAMAP" id="MF_01274">
    <property type="entry name" value="Pantothen_kinase_3"/>
    <property type="match status" value="1"/>
</dbReference>
<dbReference type="HOGENOM" id="CLU_1213471_0_0_7"/>
<feature type="binding site" evidence="16">
    <location>
        <position position="157"/>
    </location>
    <ligand>
        <name>substrate</name>
    </ligand>
</feature>
<evidence type="ECO:0000256" key="6">
    <source>
        <dbReference type="ARBA" id="ARBA00012102"/>
    </source>
</evidence>
<dbReference type="GO" id="GO:0005737">
    <property type="term" value="C:cytoplasm"/>
    <property type="evidence" value="ECO:0007669"/>
    <property type="project" value="UniProtKB-SubCell"/>
</dbReference>
<dbReference type="GO" id="GO:0005524">
    <property type="term" value="F:ATP binding"/>
    <property type="evidence" value="ECO:0007669"/>
    <property type="project" value="UniProtKB-UniRule"/>
</dbReference>
<gene>
    <name evidence="16 17" type="primary">coaX</name>
    <name evidence="17" type="ORF">HPSA20_0911</name>
</gene>
<evidence type="ECO:0000256" key="16">
    <source>
        <dbReference type="HAMAP-Rule" id="MF_01274"/>
    </source>
</evidence>
<evidence type="ECO:0000256" key="12">
    <source>
        <dbReference type="ARBA" id="ARBA00022958"/>
    </source>
</evidence>
<dbReference type="UniPathway" id="UPA00241">
    <property type="reaction ID" value="UER00352"/>
</dbReference>
<reference evidence="17 18" key="1">
    <citation type="journal article" date="2013" name="Genome Announc.">
        <title>Genome Sequences of Three hpAfrica2 Strains of Helicobacter pylori.</title>
        <authorList>
            <person name="Duncan S.S."/>
            <person name="Bertoli M.T."/>
            <person name="Kersulyte D."/>
            <person name="Valk P.L."/>
            <person name="Tamma S."/>
            <person name="Segal I."/>
            <person name="McClain M.S."/>
            <person name="Cover T.L."/>
            <person name="Berg D.E."/>
        </authorList>
    </citation>
    <scope>NUCLEOTIDE SEQUENCE [LARGE SCALE GENOMIC DNA]</scope>
    <source>
        <strain evidence="17">SouthAfrica20</strain>
    </source>
</reference>
<dbReference type="PATRIC" id="fig|1352356.3.peg.896"/>
<feature type="binding site" evidence="16">
    <location>
        <position position="81"/>
    </location>
    <ligand>
        <name>substrate</name>
    </ligand>
</feature>
<feature type="binding site" evidence="16">
    <location>
        <begin position="85"/>
        <end position="88"/>
    </location>
    <ligand>
        <name>substrate</name>
    </ligand>
</feature>
<dbReference type="GO" id="GO:0046872">
    <property type="term" value="F:metal ion binding"/>
    <property type="evidence" value="ECO:0007669"/>
    <property type="project" value="UniProtKB-KW"/>
</dbReference>
<dbReference type="EC" id="2.7.1.33" evidence="6 16"/>
<dbReference type="PANTHER" id="PTHR34265">
    <property type="entry name" value="TYPE III PANTOTHENATE KINASE"/>
    <property type="match status" value="1"/>
</dbReference>
<evidence type="ECO:0000256" key="10">
    <source>
        <dbReference type="ARBA" id="ARBA00022777"/>
    </source>
</evidence>
<keyword evidence="13 16" id="KW-0173">Coenzyme A biosynthesis</keyword>
<dbReference type="GO" id="GO:0015937">
    <property type="term" value="P:coenzyme A biosynthetic process"/>
    <property type="evidence" value="ECO:0007669"/>
    <property type="project" value="UniProtKB-UniRule"/>
</dbReference>
<keyword evidence="10 16" id="KW-0418">Kinase</keyword>
<feature type="binding site" evidence="16">
    <location>
        <position position="102"/>
    </location>
    <ligand>
        <name>K(+)</name>
        <dbReference type="ChEBI" id="CHEBI:29103"/>
    </ligand>
</feature>
<comment type="cofactor">
    <cofactor evidence="16">
        <name>NH4(+)</name>
        <dbReference type="ChEBI" id="CHEBI:28938"/>
    </cofactor>
    <cofactor evidence="16">
        <name>K(+)</name>
        <dbReference type="ChEBI" id="CHEBI:29103"/>
    </cofactor>
    <text evidence="16">A monovalent cation. Ammonium or potassium.</text>
</comment>
<keyword evidence="9 16" id="KW-0547">Nucleotide-binding</keyword>
<dbReference type="NCBIfam" id="TIGR00671">
    <property type="entry name" value="baf"/>
    <property type="match status" value="1"/>
</dbReference>
<comment type="catalytic activity">
    <reaction evidence="1 16">
        <text>(R)-pantothenate + ATP = (R)-4'-phosphopantothenate + ADP + H(+)</text>
        <dbReference type="Rhea" id="RHEA:16373"/>
        <dbReference type="ChEBI" id="CHEBI:10986"/>
        <dbReference type="ChEBI" id="CHEBI:15378"/>
        <dbReference type="ChEBI" id="CHEBI:29032"/>
        <dbReference type="ChEBI" id="CHEBI:30616"/>
        <dbReference type="ChEBI" id="CHEBI:456216"/>
        <dbReference type="EC" id="2.7.1.33"/>
    </reaction>
</comment>
<dbReference type="PANTHER" id="PTHR34265:SF1">
    <property type="entry name" value="TYPE III PANTOTHENATE KINASE"/>
    <property type="match status" value="1"/>
</dbReference>
<dbReference type="AlphaFoldDB" id="T1U9S0"/>
<evidence type="ECO:0000313" key="18">
    <source>
        <dbReference type="Proteomes" id="UP000015920"/>
    </source>
</evidence>
<comment type="cofactor">
    <cofactor evidence="2">
        <name>K(+)</name>
        <dbReference type="ChEBI" id="CHEBI:29103"/>
    </cofactor>
</comment>
<dbReference type="Gene3D" id="3.30.420.40">
    <property type="match status" value="2"/>
</dbReference>
<feature type="binding site" evidence="16">
    <location>
        <position position="105"/>
    </location>
    <ligand>
        <name>ATP</name>
        <dbReference type="ChEBI" id="CHEBI:30616"/>
    </ligand>
</feature>
<name>T1U9S0_HELPX</name>
<dbReference type="GO" id="GO:0004594">
    <property type="term" value="F:pantothenate kinase activity"/>
    <property type="evidence" value="ECO:0007669"/>
    <property type="project" value="UniProtKB-UniRule"/>
</dbReference>
<dbReference type="Proteomes" id="UP000015920">
    <property type="component" value="Chromosome"/>
</dbReference>
<dbReference type="Pfam" id="PF03309">
    <property type="entry name" value="Pan_kinase"/>
    <property type="match status" value="1"/>
</dbReference>
<evidence type="ECO:0000256" key="13">
    <source>
        <dbReference type="ARBA" id="ARBA00022993"/>
    </source>
</evidence>
<keyword evidence="7 16" id="KW-0963">Cytoplasm</keyword>
<dbReference type="NCBIfam" id="NF009872">
    <property type="entry name" value="PRK13333.1"/>
    <property type="match status" value="1"/>
</dbReference>
<evidence type="ECO:0000256" key="5">
    <source>
        <dbReference type="ARBA" id="ARBA00011738"/>
    </source>
</evidence>
<keyword evidence="8 16" id="KW-0808">Transferase</keyword>
<evidence type="ECO:0000256" key="2">
    <source>
        <dbReference type="ARBA" id="ARBA00001958"/>
    </source>
</evidence>
<evidence type="ECO:0000256" key="11">
    <source>
        <dbReference type="ARBA" id="ARBA00022840"/>
    </source>
</evidence>
<dbReference type="InterPro" id="IPR043129">
    <property type="entry name" value="ATPase_NBD"/>
</dbReference>
<dbReference type="InterPro" id="IPR004619">
    <property type="entry name" value="Type_III_PanK"/>
</dbReference>
<feature type="binding site" evidence="16">
    <location>
        <begin position="17"/>
        <end position="24"/>
    </location>
    <ligand>
        <name>ATP</name>
        <dbReference type="ChEBI" id="CHEBI:30616"/>
    </ligand>
</feature>
<feature type="active site" description="Proton acceptor" evidence="16">
    <location>
        <position position="87"/>
    </location>
</feature>
<comment type="pathway">
    <text evidence="4 16">Cofactor biosynthesis; coenzyme A biosynthesis; CoA from (R)-pantothenate: step 1/5.</text>
</comment>
<comment type="subcellular location">
    <subcellularLocation>
        <location evidence="3 16">Cytoplasm</location>
    </subcellularLocation>
</comment>
<comment type="function">
    <text evidence="16">Catalyzes the phosphorylation of pantothenate (Pan), the first step in CoA biosynthesis.</text>
</comment>
<evidence type="ECO:0000256" key="7">
    <source>
        <dbReference type="ARBA" id="ARBA00022490"/>
    </source>
</evidence>
<dbReference type="SUPFAM" id="SSF53067">
    <property type="entry name" value="Actin-like ATPase domain"/>
    <property type="match status" value="2"/>
</dbReference>
<dbReference type="EMBL" id="CP006691">
    <property type="protein sequence ID" value="AGT74146.1"/>
    <property type="molecule type" value="Genomic_DNA"/>
</dbReference>
<protein>
    <recommendedName>
        <fullName evidence="15 16">Type III pantothenate kinase</fullName>
        <ecNumber evidence="6 16">2.7.1.33</ecNumber>
    </recommendedName>
    <alternativeName>
        <fullName evidence="16">PanK-III</fullName>
    </alternativeName>
    <alternativeName>
        <fullName evidence="16">Pantothenic acid kinase</fullName>
    </alternativeName>
</protein>
<evidence type="ECO:0000256" key="4">
    <source>
        <dbReference type="ARBA" id="ARBA00005225"/>
    </source>
</evidence>
<keyword evidence="16" id="KW-0479">Metal-binding</keyword>
<evidence type="ECO:0000313" key="17">
    <source>
        <dbReference type="EMBL" id="AGT74146.1"/>
    </source>
</evidence>
<evidence type="ECO:0000256" key="15">
    <source>
        <dbReference type="ARBA" id="ARBA00040883"/>
    </source>
</evidence>
<evidence type="ECO:0000256" key="3">
    <source>
        <dbReference type="ARBA" id="ARBA00004496"/>
    </source>
</evidence>